<evidence type="ECO:0000313" key="2">
    <source>
        <dbReference type="EMBL" id="ETZ05008.1"/>
    </source>
</evidence>
<reference evidence="2 3" key="1">
    <citation type="journal article" date="2013" name="Genome Announc.">
        <title>Draft Genome Sequence of Holospora undulata Strain HU1, a Micronucleus-Specific Symbiont of the Ciliate Paramecium caudatum.</title>
        <authorList>
            <person name="Dohra H."/>
            <person name="Suzuki H."/>
            <person name="Suzuki T."/>
            <person name="Tanaka K."/>
            <person name="Fujishima M."/>
        </authorList>
    </citation>
    <scope>NUCLEOTIDE SEQUENCE [LARGE SCALE GENOMIC DNA]</scope>
    <source>
        <strain evidence="2 3">HU1</strain>
    </source>
</reference>
<comment type="caution">
    <text evidence="2">The sequence shown here is derived from an EMBL/GenBank/DDBJ whole genome shotgun (WGS) entry which is preliminary data.</text>
</comment>
<proteinExistence type="predicted"/>
<gene>
    <name evidence="2" type="ORF">K737_300577</name>
</gene>
<evidence type="ECO:0000313" key="3">
    <source>
        <dbReference type="Proteomes" id="UP000026922"/>
    </source>
</evidence>
<feature type="region of interest" description="Disordered" evidence="1">
    <location>
        <begin position="1"/>
        <end position="23"/>
    </location>
</feature>
<sequence length="84" mass="9336">MAMCKDKNWGRKSEKLAGKKSGKYDQRTNSIAGLVNNTPIAPMGINGACDTVLFQVWVEFLIKELKPGQGVIMPLFINPREVKN</sequence>
<protein>
    <submittedName>
        <fullName evidence="2">Uncharacterized protein</fullName>
    </submittedName>
</protein>
<dbReference type="EMBL" id="ARPM03000127">
    <property type="protein sequence ID" value="ETZ05008.1"/>
    <property type="molecule type" value="Genomic_DNA"/>
</dbReference>
<accession>A0A061JHV7</accession>
<dbReference type="AlphaFoldDB" id="A0A061JHV7"/>
<organism evidence="2 3">
    <name type="scientific">Holospora undulata HU1</name>
    <dbReference type="NCBI Taxonomy" id="1321371"/>
    <lineage>
        <taxon>Bacteria</taxon>
        <taxon>Pseudomonadati</taxon>
        <taxon>Pseudomonadota</taxon>
        <taxon>Alphaproteobacteria</taxon>
        <taxon>Holosporales</taxon>
        <taxon>Holosporaceae</taxon>
        <taxon>Holospora</taxon>
    </lineage>
</organism>
<evidence type="ECO:0000256" key="1">
    <source>
        <dbReference type="SAM" id="MobiDB-lite"/>
    </source>
</evidence>
<name>A0A061JHV7_9PROT</name>
<dbReference type="Proteomes" id="UP000026922">
    <property type="component" value="Unassembled WGS sequence"/>
</dbReference>
<keyword evidence="3" id="KW-1185">Reference proteome</keyword>